<sequence length="158" mass="17057">MNRYLLLCIACISCTEVAESGLTAQSYGRIQFGQPLATAEKILDEKIVMAANSDPACHYVSFAAYPNVRFMVENGVVTRGELQAGQSLGVGIADSLESAKAKHPDVYIQPHKYDPNGHYLILKSSDAKFAVVMEEAGGKITKIRGGIEPSVEYVEGCL</sequence>
<dbReference type="EMBL" id="QANS01000002">
    <property type="protein sequence ID" value="PTU32272.1"/>
    <property type="molecule type" value="Genomic_DNA"/>
</dbReference>
<evidence type="ECO:0000313" key="2">
    <source>
        <dbReference type="Proteomes" id="UP000244248"/>
    </source>
</evidence>
<accession>A0A2T5MI60</accession>
<protein>
    <submittedName>
        <fullName evidence="1">Uncharacterized protein</fullName>
    </submittedName>
</protein>
<reference evidence="1 2" key="1">
    <citation type="submission" date="2018-04" db="EMBL/GenBank/DDBJ databases">
        <title>Novel species isolated from glacier.</title>
        <authorList>
            <person name="Liu Q."/>
            <person name="Xin Y.-H."/>
        </authorList>
    </citation>
    <scope>NUCLEOTIDE SEQUENCE [LARGE SCALE GENOMIC DNA]</scope>
    <source>
        <strain evidence="1 2">GT1R17</strain>
    </source>
</reference>
<dbReference type="Proteomes" id="UP000244248">
    <property type="component" value="Unassembled WGS sequence"/>
</dbReference>
<dbReference type="OrthoDB" id="5193828at2"/>
<name>A0A2T5MI60_9GAMM</name>
<proteinExistence type="predicted"/>
<gene>
    <name evidence="1" type="ORF">CJD38_06365</name>
</gene>
<comment type="caution">
    <text evidence="1">The sequence shown here is derived from an EMBL/GenBank/DDBJ whole genome shotgun (WGS) entry which is preliminary data.</text>
</comment>
<evidence type="ECO:0000313" key="1">
    <source>
        <dbReference type="EMBL" id="PTU32272.1"/>
    </source>
</evidence>
<dbReference type="AlphaFoldDB" id="A0A2T5MI60"/>
<organism evidence="1 2">
    <name type="scientific">Stenotrophobium rhamnosiphilum</name>
    <dbReference type="NCBI Taxonomy" id="2029166"/>
    <lineage>
        <taxon>Bacteria</taxon>
        <taxon>Pseudomonadati</taxon>
        <taxon>Pseudomonadota</taxon>
        <taxon>Gammaproteobacteria</taxon>
        <taxon>Nevskiales</taxon>
        <taxon>Nevskiaceae</taxon>
        <taxon>Stenotrophobium</taxon>
    </lineage>
</organism>
<dbReference type="RefSeq" id="WP_107939465.1">
    <property type="nucleotide sequence ID" value="NZ_QANS01000002.1"/>
</dbReference>
<keyword evidence="2" id="KW-1185">Reference proteome</keyword>